<protein>
    <submittedName>
        <fullName evidence="3">DUF2510 domain-containing protein</fullName>
    </submittedName>
</protein>
<comment type="caution">
    <text evidence="3">The sequence shown here is derived from an EMBL/GenBank/DDBJ whole genome shotgun (WGS) entry which is preliminary data.</text>
</comment>
<feature type="domain" description="DUF2510" evidence="2">
    <location>
        <begin position="63"/>
        <end position="90"/>
    </location>
</feature>
<accession>A0A428WEJ1</accession>
<dbReference type="InterPro" id="IPR018929">
    <property type="entry name" value="DUF2510"/>
</dbReference>
<feature type="region of interest" description="Disordered" evidence="1">
    <location>
        <begin position="41"/>
        <end position="73"/>
    </location>
</feature>
<name>A0A428WEJ1_AMYBA</name>
<evidence type="ECO:0000256" key="1">
    <source>
        <dbReference type="SAM" id="MobiDB-lite"/>
    </source>
</evidence>
<proteinExistence type="predicted"/>
<evidence type="ECO:0000259" key="2">
    <source>
        <dbReference type="Pfam" id="PF10708"/>
    </source>
</evidence>
<reference evidence="3 4" key="1">
    <citation type="submission" date="2018-05" db="EMBL/GenBank/DDBJ databases">
        <title>Evolution of GPA BGCs.</title>
        <authorList>
            <person name="Waglechner N."/>
            <person name="Wright G.D."/>
        </authorList>
    </citation>
    <scope>NUCLEOTIDE SEQUENCE [LARGE SCALE GENOMIC DNA]</scope>
    <source>
        <strain evidence="3 4">DSM 5908</strain>
    </source>
</reference>
<feature type="compositionally biased region" description="Low complexity" evidence="1">
    <location>
        <begin position="41"/>
        <end position="52"/>
    </location>
</feature>
<keyword evidence="4" id="KW-1185">Reference proteome</keyword>
<evidence type="ECO:0000313" key="3">
    <source>
        <dbReference type="EMBL" id="RSM41477.1"/>
    </source>
</evidence>
<dbReference type="OrthoDB" id="5244233at2"/>
<organism evidence="3 4">
    <name type="scientific">Amycolatopsis balhimycina DSM 5908</name>
    <dbReference type="NCBI Taxonomy" id="1081091"/>
    <lineage>
        <taxon>Bacteria</taxon>
        <taxon>Bacillati</taxon>
        <taxon>Actinomycetota</taxon>
        <taxon>Actinomycetes</taxon>
        <taxon>Pseudonocardiales</taxon>
        <taxon>Pseudonocardiaceae</taxon>
        <taxon>Amycolatopsis</taxon>
    </lineage>
</organism>
<dbReference type="RefSeq" id="WP_020644520.1">
    <property type="nucleotide sequence ID" value="NZ_QHHU01000034.1"/>
</dbReference>
<dbReference type="EMBL" id="QHHU01000034">
    <property type="protein sequence ID" value="RSM41477.1"/>
    <property type="molecule type" value="Genomic_DNA"/>
</dbReference>
<sequence length="91" mass="9918">MGLIRKSLMISTGGLVRGSSKKQRVAKKSLRELQAQTRLQQQALAQQAVSPAAQPPAPAGPPAGWYPSPTQQGATQWWDGVRWTEHFRPAS</sequence>
<dbReference type="Pfam" id="PF10708">
    <property type="entry name" value="DUF2510"/>
    <property type="match status" value="1"/>
</dbReference>
<gene>
    <name evidence="3" type="ORF">DMA12_24475</name>
</gene>
<evidence type="ECO:0000313" key="4">
    <source>
        <dbReference type="Proteomes" id="UP000286716"/>
    </source>
</evidence>
<dbReference type="AlphaFoldDB" id="A0A428WEJ1"/>
<dbReference type="Proteomes" id="UP000286716">
    <property type="component" value="Unassembled WGS sequence"/>
</dbReference>